<dbReference type="Gramene" id="Pp3c10_24309V3.1">
    <property type="protein sequence ID" value="Pp3c10_24309V3.1"/>
    <property type="gene ID" value="Pp3c10_24309"/>
</dbReference>
<evidence type="ECO:0000256" key="1">
    <source>
        <dbReference type="SAM" id="MobiDB-lite"/>
    </source>
</evidence>
<evidence type="ECO:0000313" key="3">
    <source>
        <dbReference type="EnsemblPlants" id="Pp3c10_24309V3.1"/>
    </source>
</evidence>
<dbReference type="GeneID" id="112287621"/>
<protein>
    <submittedName>
        <fullName evidence="2 3">Uncharacterized protein</fullName>
    </submittedName>
</protein>
<reference evidence="3" key="3">
    <citation type="submission" date="2020-12" db="UniProtKB">
        <authorList>
            <consortium name="EnsemblPlants"/>
        </authorList>
    </citation>
    <scope>IDENTIFICATION</scope>
</reference>
<dbReference type="RefSeq" id="XP_024386567.1">
    <property type="nucleotide sequence ID" value="XM_024530799.2"/>
</dbReference>
<keyword evidence="4" id="KW-1185">Reference proteome</keyword>
<reference evidence="2 4" key="2">
    <citation type="journal article" date="2018" name="Plant J.">
        <title>The Physcomitrella patens chromosome-scale assembly reveals moss genome structure and evolution.</title>
        <authorList>
            <person name="Lang D."/>
            <person name="Ullrich K.K."/>
            <person name="Murat F."/>
            <person name="Fuchs J."/>
            <person name="Jenkins J."/>
            <person name="Haas F.B."/>
            <person name="Piednoel M."/>
            <person name="Gundlach H."/>
            <person name="Van Bel M."/>
            <person name="Meyberg R."/>
            <person name="Vives C."/>
            <person name="Morata J."/>
            <person name="Symeonidi A."/>
            <person name="Hiss M."/>
            <person name="Muchero W."/>
            <person name="Kamisugi Y."/>
            <person name="Saleh O."/>
            <person name="Blanc G."/>
            <person name="Decker E.L."/>
            <person name="van Gessel N."/>
            <person name="Grimwood J."/>
            <person name="Hayes R.D."/>
            <person name="Graham S.W."/>
            <person name="Gunter L.E."/>
            <person name="McDaniel S.F."/>
            <person name="Hoernstein S.N.W."/>
            <person name="Larsson A."/>
            <person name="Li F.W."/>
            <person name="Perroud P.F."/>
            <person name="Phillips J."/>
            <person name="Ranjan P."/>
            <person name="Rokshar D.S."/>
            <person name="Rothfels C.J."/>
            <person name="Schneider L."/>
            <person name="Shu S."/>
            <person name="Stevenson D.W."/>
            <person name="Thummler F."/>
            <person name="Tillich M."/>
            <person name="Villarreal Aguilar J.C."/>
            <person name="Widiez T."/>
            <person name="Wong G.K."/>
            <person name="Wymore A."/>
            <person name="Zhang Y."/>
            <person name="Zimmer A.D."/>
            <person name="Quatrano R.S."/>
            <person name="Mayer K.F.X."/>
            <person name="Goodstein D."/>
            <person name="Casacuberta J.M."/>
            <person name="Vandepoele K."/>
            <person name="Reski R."/>
            <person name="Cuming A.C."/>
            <person name="Tuskan G.A."/>
            <person name="Maumus F."/>
            <person name="Salse J."/>
            <person name="Schmutz J."/>
            <person name="Rensing S.A."/>
        </authorList>
    </citation>
    <scope>NUCLEOTIDE SEQUENCE [LARGE SCALE GENOMIC DNA]</scope>
    <source>
        <strain evidence="3 4">cv. Gransden 2004</strain>
    </source>
</reference>
<accession>A0A2K1K096</accession>
<evidence type="ECO:0000313" key="2">
    <source>
        <dbReference type="EMBL" id="PNR47199.1"/>
    </source>
</evidence>
<proteinExistence type="predicted"/>
<dbReference type="EMBL" id="ABEU02000010">
    <property type="protein sequence ID" value="PNR47199.1"/>
    <property type="molecule type" value="Genomic_DNA"/>
</dbReference>
<gene>
    <name evidence="3" type="primary">LOC112287621</name>
    <name evidence="2" type="ORF">PHYPA_014319</name>
</gene>
<reference evidence="2 4" key="1">
    <citation type="journal article" date="2008" name="Science">
        <title>The Physcomitrella genome reveals evolutionary insights into the conquest of land by plants.</title>
        <authorList>
            <person name="Rensing S."/>
            <person name="Lang D."/>
            <person name="Zimmer A."/>
            <person name="Terry A."/>
            <person name="Salamov A."/>
            <person name="Shapiro H."/>
            <person name="Nishiyama T."/>
            <person name="Perroud P.-F."/>
            <person name="Lindquist E."/>
            <person name="Kamisugi Y."/>
            <person name="Tanahashi T."/>
            <person name="Sakakibara K."/>
            <person name="Fujita T."/>
            <person name="Oishi K."/>
            <person name="Shin-I T."/>
            <person name="Kuroki Y."/>
            <person name="Toyoda A."/>
            <person name="Suzuki Y."/>
            <person name="Hashimoto A."/>
            <person name="Yamaguchi K."/>
            <person name="Sugano A."/>
            <person name="Kohara Y."/>
            <person name="Fujiyama A."/>
            <person name="Anterola A."/>
            <person name="Aoki S."/>
            <person name="Ashton N."/>
            <person name="Barbazuk W.B."/>
            <person name="Barker E."/>
            <person name="Bennetzen J."/>
            <person name="Bezanilla M."/>
            <person name="Blankenship R."/>
            <person name="Cho S.H."/>
            <person name="Dutcher S."/>
            <person name="Estelle M."/>
            <person name="Fawcett J.A."/>
            <person name="Gundlach H."/>
            <person name="Hanada K."/>
            <person name="Heyl A."/>
            <person name="Hicks K.A."/>
            <person name="Hugh J."/>
            <person name="Lohr M."/>
            <person name="Mayer K."/>
            <person name="Melkozernov A."/>
            <person name="Murata T."/>
            <person name="Nelson D."/>
            <person name="Pils B."/>
            <person name="Prigge M."/>
            <person name="Reiss B."/>
            <person name="Renner T."/>
            <person name="Rombauts S."/>
            <person name="Rushton P."/>
            <person name="Sanderfoot A."/>
            <person name="Schween G."/>
            <person name="Shiu S.-H."/>
            <person name="Stueber K."/>
            <person name="Theodoulou F.L."/>
            <person name="Tu H."/>
            <person name="Van de Peer Y."/>
            <person name="Verrier P.J."/>
            <person name="Waters E."/>
            <person name="Wood A."/>
            <person name="Yang L."/>
            <person name="Cove D."/>
            <person name="Cuming A."/>
            <person name="Hasebe M."/>
            <person name="Lucas S."/>
            <person name="Mishler D.B."/>
            <person name="Reski R."/>
            <person name="Grigoriev I."/>
            <person name="Quatrano R.S."/>
            <person name="Boore J.L."/>
        </authorList>
    </citation>
    <scope>NUCLEOTIDE SEQUENCE [LARGE SCALE GENOMIC DNA]</scope>
    <source>
        <strain evidence="3 4">cv. Gransden 2004</strain>
    </source>
</reference>
<feature type="region of interest" description="Disordered" evidence="1">
    <location>
        <begin position="85"/>
        <end position="127"/>
    </location>
</feature>
<evidence type="ECO:0000313" key="4">
    <source>
        <dbReference type="Proteomes" id="UP000006727"/>
    </source>
</evidence>
<name>A0A2K1K096_PHYPA</name>
<dbReference type="Proteomes" id="UP000006727">
    <property type="component" value="Chromosome 10"/>
</dbReference>
<sequence length="127" mass="13956">MPEPWLDTNQYITVLPLSSALLDGGERIQINSPSQGAQPRAILFLSIHYHFRSAPNLSSHETLTADTTGIEHVALLRCLRSLGSGNDSAHNYSRRSVLPTSEHGSVPTRRSVAQRRPRASENSLARS</sequence>
<organism evidence="2">
    <name type="scientific">Physcomitrium patens</name>
    <name type="common">Spreading-leaved earth moss</name>
    <name type="synonym">Physcomitrella patens</name>
    <dbReference type="NCBI Taxonomy" id="3218"/>
    <lineage>
        <taxon>Eukaryota</taxon>
        <taxon>Viridiplantae</taxon>
        <taxon>Streptophyta</taxon>
        <taxon>Embryophyta</taxon>
        <taxon>Bryophyta</taxon>
        <taxon>Bryophytina</taxon>
        <taxon>Bryopsida</taxon>
        <taxon>Funariidae</taxon>
        <taxon>Funariales</taxon>
        <taxon>Funariaceae</taxon>
        <taxon>Physcomitrium</taxon>
    </lineage>
</organism>
<dbReference type="EnsemblPlants" id="Pp3c10_24309V3.1">
    <property type="protein sequence ID" value="Pp3c10_24309V3.1"/>
    <property type="gene ID" value="Pp3c10_24309"/>
</dbReference>
<dbReference type="AlphaFoldDB" id="A0A2K1K096"/>